<name>A0ACC2WQ90_9TREE</name>
<keyword evidence="2" id="KW-1185">Reference proteome</keyword>
<dbReference type="Proteomes" id="UP001241377">
    <property type="component" value="Unassembled WGS sequence"/>
</dbReference>
<reference evidence="1" key="1">
    <citation type="submission" date="2023-04" db="EMBL/GenBank/DDBJ databases">
        <title>Draft Genome sequencing of Naganishia species isolated from polar environments using Oxford Nanopore Technology.</title>
        <authorList>
            <person name="Leo P."/>
            <person name="Venkateswaran K."/>
        </authorList>
    </citation>
    <scope>NUCLEOTIDE SEQUENCE</scope>
    <source>
        <strain evidence="1">MNA-CCFEE 5261</strain>
    </source>
</reference>
<dbReference type="EMBL" id="JASBWR010000001">
    <property type="protein sequence ID" value="KAJ9113950.1"/>
    <property type="molecule type" value="Genomic_DNA"/>
</dbReference>
<evidence type="ECO:0000313" key="1">
    <source>
        <dbReference type="EMBL" id="KAJ9113950.1"/>
    </source>
</evidence>
<accession>A0ACC2WQ90</accession>
<protein>
    <submittedName>
        <fullName evidence="1">Uncharacterized protein</fullName>
    </submittedName>
</protein>
<organism evidence="1 2">
    <name type="scientific">Naganishia cerealis</name>
    <dbReference type="NCBI Taxonomy" id="610337"/>
    <lineage>
        <taxon>Eukaryota</taxon>
        <taxon>Fungi</taxon>
        <taxon>Dikarya</taxon>
        <taxon>Basidiomycota</taxon>
        <taxon>Agaricomycotina</taxon>
        <taxon>Tremellomycetes</taxon>
        <taxon>Filobasidiales</taxon>
        <taxon>Filobasidiaceae</taxon>
        <taxon>Naganishia</taxon>
    </lineage>
</organism>
<evidence type="ECO:0000313" key="2">
    <source>
        <dbReference type="Proteomes" id="UP001241377"/>
    </source>
</evidence>
<sequence>MEDNQKQEAVEKQCRIYIELIATRTELLTEGNKVFERSTNRNGASFPNILDDLLSLTYTELSSPIAMHAARVKKDWQRLQYKLSVPLTFAVNQPRRSMMDDSEHLFLHALEETSNALWEVRKVKPELPEDLEGICSSFERNSIRAMESELLGLEELDQVVKTGVRLGNELQETLKRFCEEPDSNGPSLVIRRADYATFCSHLKRTKRTARFLTGNNAYHEDDHESLLELEDEDDRVSIFEDEDRPITGVAPDTLGDSLQTLKGKLQLLWKFCDNCASYNSTSASDRVLWKLGSELSQLCIETVKRVLLYIEWFQQLDPDKRLSVQYDERIEADIYQLYSLAHGFCQQGPSETCTLLDRLVVASSHLNGGSSSELHGVSLALTKAIMDVEQSWRLVLGEERRPVPLVDRRNDASTTITRDPTDASFIQHSLEMNEPDQSSKRKWAASDLSDRPETAPTECAVSGSRGLCEDRVSALQSLLRTSKQQLCDNLASGQEESTSLLNETLRMLDELSKLTELQTQTSLPAGEAAEIPLSGTVMSQTIANLSKLCSTWSERDESDSTLSVEAALTKIIAHFSEMRSKFVAEGDIKSGEENSSIGTLTSFIRNSRARSSGFNGILSTKRPRLFEP</sequence>
<comment type="caution">
    <text evidence="1">The sequence shown here is derived from an EMBL/GenBank/DDBJ whole genome shotgun (WGS) entry which is preliminary data.</text>
</comment>
<proteinExistence type="predicted"/>
<gene>
    <name evidence="1" type="ORF">QFC19_000145</name>
</gene>